<gene>
    <name evidence="2" type="ORF">WJX72_007881</name>
</gene>
<keyword evidence="3" id="KW-1185">Reference proteome</keyword>
<evidence type="ECO:0000256" key="1">
    <source>
        <dbReference type="SAM" id="MobiDB-lite"/>
    </source>
</evidence>
<comment type="caution">
    <text evidence="2">The sequence shown here is derived from an EMBL/GenBank/DDBJ whole genome shotgun (WGS) entry which is preliminary data.</text>
</comment>
<evidence type="ECO:0000313" key="3">
    <source>
        <dbReference type="Proteomes" id="UP001489004"/>
    </source>
</evidence>
<reference evidence="2 3" key="1">
    <citation type="journal article" date="2024" name="Nat. Commun.">
        <title>Phylogenomics reveals the evolutionary origins of lichenization in chlorophyte algae.</title>
        <authorList>
            <person name="Puginier C."/>
            <person name="Libourel C."/>
            <person name="Otte J."/>
            <person name="Skaloud P."/>
            <person name="Haon M."/>
            <person name="Grisel S."/>
            <person name="Petersen M."/>
            <person name="Berrin J.G."/>
            <person name="Delaux P.M."/>
            <person name="Dal Grande F."/>
            <person name="Keller J."/>
        </authorList>
    </citation>
    <scope>NUCLEOTIDE SEQUENCE [LARGE SCALE GENOMIC DNA]</scope>
    <source>
        <strain evidence="2 3">SAG 2043</strain>
    </source>
</reference>
<organism evidence="2 3">
    <name type="scientific">[Myrmecia] bisecta</name>
    <dbReference type="NCBI Taxonomy" id="41462"/>
    <lineage>
        <taxon>Eukaryota</taxon>
        <taxon>Viridiplantae</taxon>
        <taxon>Chlorophyta</taxon>
        <taxon>core chlorophytes</taxon>
        <taxon>Trebouxiophyceae</taxon>
        <taxon>Trebouxiales</taxon>
        <taxon>Trebouxiaceae</taxon>
        <taxon>Myrmecia</taxon>
    </lineage>
</organism>
<feature type="compositionally biased region" description="Polar residues" evidence="1">
    <location>
        <begin position="31"/>
        <end position="47"/>
    </location>
</feature>
<evidence type="ECO:0000313" key="2">
    <source>
        <dbReference type="EMBL" id="KAK9824117.1"/>
    </source>
</evidence>
<proteinExistence type="predicted"/>
<dbReference type="Proteomes" id="UP001489004">
    <property type="component" value="Unassembled WGS sequence"/>
</dbReference>
<dbReference type="EMBL" id="JALJOR010000002">
    <property type="protein sequence ID" value="KAK9824117.1"/>
    <property type="molecule type" value="Genomic_DNA"/>
</dbReference>
<dbReference type="AlphaFoldDB" id="A0AAW1QSN5"/>
<sequence>MTTRFPKKTANGDSRVTKAAPIVKASAGVSPVSSGTAQTSSKENNNLAAELSDVAGSSPPESPTSQGDAARGLVSPDDWLICGASEAAASVCNDPDFPDNENCASG</sequence>
<name>A0AAW1QSN5_9CHLO</name>
<accession>A0AAW1QSN5</accession>
<protein>
    <submittedName>
        <fullName evidence="2">Uncharacterized protein</fullName>
    </submittedName>
</protein>
<feature type="region of interest" description="Disordered" evidence="1">
    <location>
        <begin position="1"/>
        <end position="73"/>
    </location>
</feature>